<evidence type="ECO:0000313" key="3">
    <source>
        <dbReference type="RefSeq" id="XP_022287470.1"/>
    </source>
</evidence>
<dbReference type="Proteomes" id="UP000694844">
    <property type="component" value="Chromosome 6"/>
</dbReference>
<gene>
    <name evidence="3" type="primary">LOC111100137</name>
</gene>
<evidence type="ECO:0000259" key="1">
    <source>
        <dbReference type="Pfam" id="PF20700"/>
    </source>
</evidence>
<reference evidence="3" key="1">
    <citation type="submission" date="2025-08" db="UniProtKB">
        <authorList>
            <consortium name="RefSeq"/>
        </authorList>
    </citation>
    <scope>IDENTIFICATION</scope>
    <source>
        <tissue evidence="3">Whole sample</tissue>
    </source>
</reference>
<organism evidence="2 3">
    <name type="scientific">Crassostrea virginica</name>
    <name type="common">Eastern oyster</name>
    <dbReference type="NCBI Taxonomy" id="6565"/>
    <lineage>
        <taxon>Eukaryota</taxon>
        <taxon>Metazoa</taxon>
        <taxon>Spiralia</taxon>
        <taxon>Lophotrochozoa</taxon>
        <taxon>Mollusca</taxon>
        <taxon>Bivalvia</taxon>
        <taxon>Autobranchia</taxon>
        <taxon>Pteriomorphia</taxon>
        <taxon>Ostreida</taxon>
        <taxon>Ostreoidea</taxon>
        <taxon>Ostreidae</taxon>
        <taxon>Crassostrea</taxon>
    </lineage>
</organism>
<name>A0A8B8A8H7_CRAVI</name>
<dbReference type="KEGG" id="cvn:111100137"/>
<dbReference type="OrthoDB" id="6152639at2759"/>
<protein>
    <submittedName>
        <fullName evidence="3">Uncharacterized protein LOC111100137</fullName>
    </submittedName>
</protein>
<evidence type="ECO:0000313" key="2">
    <source>
        <dbReference type="Proteomes" id="UP000694844"/>
    </source>
</evidence>
<feature type="domain" description="Mutator-like transposase" evidence="1">
    <location>
        <begin position="10"/>
        <end position="248"/>
    </location>
</feature>
<dbReference type="Pfam" id="PF20700">
    <property type="entry name" value="Mutator"/>
    <property type="match status" value="1"/>
</dbReference>
<dbReference type="GeneID" id="111100137"/>
<sequence length="249" mass="27745">MSLNHIPTGKIHGRIWDVNTKLATGLIHSGVALRQLNSLLSEINLPFIHQKTLSARLKEVGKEVKRVAKESTDEALHKEVKANEDKDEKLAVAVDAGWQKRGSGRSYDSLSGHCSMIGPQTGQVINYAVRSKDCRVCTTAASKNQQVREHACSKNWDGSSKAMEADMVIEMVREVQEKGHDIDAIIGDEDSTTIGRLRANVNDNIVKVSDKNHIRKLFGNSLYGLKKQHPMLTVKVIKYLQRCFDYIVA</sequence>
<dbReference type="RefSeq" id="XP_022287470.1">
    <property type="nucleotide sequence ID" value="XM_022431762.1"/>
</dbReference>
<accession>A0A8B8A8H7</accession>
<proteinExistence type="predicted"/>
<dbReference type="InterPro" id="IPR049012">
    <property type="entry name" value="Mutator_transp_dom"/>
</dbReference>
<keyword evidence="2" id="KW-1185">Reference proteome</keyword>
<dbReference type="AlphaFoldDB" id="A0A8B8A8H7"/>